<dbReference type="GO" id="GO:0034440">
    <property type="term" value="P:lipid oxidation"/>
    <property type="evidence" value="ECO:0007669"/>
    <property type="project" value="InterPro"/>
</dbReference>
<dbReference type="PANTHER" id="PTHR11771">
    <property type="entry name" value="LIPOXYGENASE"/>
    <property type="match status" value="1"/>
</dbReference>
<evidence type="ECO:0000259" key="6">
    <source>
        <dbReference type="PROSITE" id="PS50095"/>
    </source>
</evidence>
<dbReference type="InterPro" id="IPR036392">
    <property type="entry name" value="PLAT/LH2_dom_sf"/>
</dbReference>
<dbReference type="InterPro" id="IPR020834">
    <property type="entry name" value="LipOase_CS"/>
</dbReference>
<dbReference type="Proteomes" id="UP000242188">
    <property type="component" value="Unassembled WGS sequence"/>
</dbReference>
<gene>
    <name evidence="8" type="ORF">KP79_PYT26384</name>
</gene>
<keyword evidence="1" id="KW-0479">Metal-binding</keyword>
<dbReference type="InterPro" id="IPR036226">
    <property type="entry name" value="LipOase_C_sf"/>
</dbReference>
<keyword evidence="9" id="KW-1185">Reference proteome</keyword>
<evidence type="ECO:0000313" key="8">
    <source>
        <dbReference type="EMBL" id="OWF44216.1"/>
    </source>
</evidence>
<dbReference type="Pfam" id="PF01477">
    <property type="entry name" value="PLAT"/>
    <property type="match status" value="1"/>
</dbReference>
<evidence type="ECO:0000256" key="1">
    <source>
        <dbReference type="ARBA" id="ARBA00022723"/>
    </source>
</evidence>
<dbReference type="PRINTS" id="PR00087">
    <property type="entry name" value="LIPOXYGENASE"/>
</dbReference>
<comment type="caution">
    <text evidence="8">The sequence shown here is derived from an EMBL/GenBank/DDBJ whole genome shotgun (WGS) entry which is preliminary data.</text>
</comment>
<dbReference type="InterPro" id="IPR001024">
    <property type="entry name" value="PLAT/LH2_dom"/>
</dbReference>
<dbReference type="STRING" id="6573.A0A210Q647"/>
<dbReference type="AlphaFoldDB" id="A0A210Q647"/>
<organism evidence="8 9">
    <name type="scientific">Mizuhopecten yessoensis</name>
    <name type="common">Japanese scallop</name>
    <name type="synonym">Patinopecten yessoensis</name>
    <dbReference type="NCBI Taxonomy" id="6573"/>
    <lineage>
        <taxon>Eukaryota</taxon>
        <taxon>Metazoa</taxon>
        <taxon>Spiralia</taxon>
        <taxon>Lophotrochozoa</taxon>
        <taxon>Mollusca</taxon>
        <taxon>Bivalvia</taxon>
        <taxon>Autobranchia</taxon>
        <taxon>Pteriomorphia</taxon>
        <taxon>Pectinida</taxon>
        <taxon>Pectinoidea</taxon>
        <taxon>Pectinidae</taxon>
        <taxon>Mizuhopecten</taxon>
    </lineage>
</organism>
<accession>A0A210Q647</accession>
<sequence>MDRKGAGTDASVMCALYNDDGQMSGQMVLDTFLKNDFERGRTDVFHATSTFLDNVDTIEIWRDDKDSSTNEWFVEVIKVVCKESDKAFIFPCLRWIKGDYHYKIRHLDTSLPQDDPHKEQRLAELNDKKKTYEMEVKIPGLPIQFDIVKLSAEMTVKSHIVALTTGRWDDLDDLENIYTLEVFTKPSPLANKSWDTDEHFGFQRIGRLNNVLITLCTEIPSKLAVTDDMLQPFLEGDTVQNVNSQKRLFYVDLGLQEGVPTKPGLTMCSPIALFYHNKKDTLVPIAIQLQQEPADDNPVFLPSDPTYTWLFAKMWYNNADTCYHQSITHLGFTHLLMEGCALVTHRNLSHSHPIFKLLAPHFIYLMAINGWKKEHGKQFWFISNDKQRE</sequence>
<dbReference type="Gene3D" id="1.20.245.10">
    <property type="entry name" value="Lipoxygenase-1, Domain 5"/>
    <property type="match status" value="1"/>
</dbReference>
<protein>
    <submittedName>
        <fullName evidence="8">Arachidonate 5-lipoxygenase</fullName>
    </submittedName>
</protein>
<dbReference type="InterPro" id="IPR000907">
    <property type="entry name" value="LipOase"/>
</dbReference>
<keyword evidence="4" id="KW-0443">Lipid metabolism</keyword>
<dbReference type="SUPFAM" id="SSF49723">
    <property type="entry name" value="Lipase/lipooxygenase domain (PLAT/LH2 domain)"/>
    <property type="match status" value="1"/>
</dbReference>
<comment type="caution">
    <text evidence="5">Lacks conserved residue(s) required for the propagation of feature annotation.</text>
</comment>
<dbReference type="GO" id="GO:0016702">
    <property type="term" value="F:oxidoreductase activity, acting on single donors with incorporation of molecular oxygen, incorporation of two atoms of oxygen"/>
    <property type="evidence" value="ECO:0007669"/>
    <property type="project" value="InterPro"/>
</dbReference>
<dbReference type="EMBL" id="NEDP02004844">
    <property type="protein sequence ID" value="OWF44216.1"/>
    <property type="molecule type" value="Genomic_DNA"/>
</dbReference>
<evidence type="ECO:0000313" key="9">
    <source>
        <dbReference type="Proteomes" id="UP000242188"/>
    </source>
</evidence>
<evidence type="ECO:0000256" key="5">
    <source>
        <dbReference type="PROSITE-ProRule" id="PRU00152"/>
    </source>
</evidence>
<proteinExistence type="predicted"/>
<dbReference type="Gene3D" id="3.10.450.60">
    <property type="match status" value="1"/>
</dbReference>
<feature type="domain" description="Lipoxygenase" evidence="7">
    <location>
        <begin position="148"/>
        <end position="389"/>
    </location>
</feature>
<dbReference type="PROSITE" id="PS50095">
    <property type="entry name" value="PLAT"/>
    <property type="match status" value="1"/>
</dbReference>
<keyword evidence="2" id="KW-0223">Dioxygenase</keyword>
<evidence type="ECO:0000256" key="4">
    <source>
        <dbReference type="ARBA" id="ARBA00023098"/>
    </source>
</evidence>
<dbReference type="GO" id="GO:0046872">
    <property type="term" value="F:metal ion binding"/>
    <property type="evidence" value="ECO:0007669"/>
    <property type="project" value="UniProtKB-KW"/>
</dbReference>
<dbReference type="Gene3D" id="2.40.180.10">
    <property type="entry name" value="Catalase core domain"/>
    <property type="match status" value="1"/>
</dbReference>
<dbReference type="InterPro" id="IPR013819">
    <property type="entry name" value="LipOase_C"/>
</dbReference>
<name>A0A210Q647_MIZYE</name>
<dbReference type="Pfam" id="PF00305">
    <property type="entry name" value="Lipoxygenase"/>
    <property type="match status" value="1"/>
</dbReference>
<reference evidence="8 9" key="1">
    <citation type="journal article" date="2017" name="Nat. Ecol. Evol.">
        <title>Scallop genome provides insights into evolution of bilaterian karyotype and development.</title>
        <authorList>
            <person name="Wang S."/>
            <person name="Zhang J."/>
            <person name="Jiao W."/>
            <person name="Li J."/>
            <person name="Xun X."/>
            <person name="Sun Y."/>
            <person name="Guo X."/>
            <person name="Huan P."/>
            <person name="Dong B."/>
            <person name="Zhang L."/>
            <person name="Hu X."/>
            <person name="Sun X."/>
            <person name="Wang J."/>
            <person name="Zhao C."/>
            <person name="Wang Y."/>
            <person name="Wang D."/>
            <person name="Huang X."/>
            <person name="Wang R."/>
            <person name="Lv J."/>
            <person name="Li Y."/>
            <person name="Zhang Z."/>
            <person name="Liu B."/>
            <person name="Lu W."/>
            <person name="Hui Y."/>
            <person name="Liang J."/>
            <person name="Zhou Z."/>
            <person name="Hou R."/>
            <person name="Li X."/>
            <person name="Liu Y."/>
            <person name="Li H."/>
            <person name="Ning X."/>
            <person name="Lin Y."/>
            <person name="Zhao L."/>
            <person name="Xing Q."/>
            <person name="Dou J."/>
            <person name="Li Y."/>
            <person name="Mao J."/>
            <person name="Guo H."/>
            <person name="Dou H."/>
            <person name="Li T."/>
            <person name="Mu C."/>
            <person name="Jiang W."/>
            <person name="Fu Q."/>
            <person name="Fu X."/>
            <person name="Miao Y."/>
            <person name="Liu J."/>
            <person name="Yu Q."/>
            <person name="Li R."/>
            <person name="Liao H."/>
            <person name="Li X."/>
            <person name="Kong Y."/>
            <person name="Jiang Z."/>
            <person name="Chourrout D."/>
            <person name="Li R."/>
            <person name="Bao Z."/>
        </authorList>
    </citation>
    <scope>NUCLEOTIDE SEQUENCE [LARGE SCALE GENOMIC DNA]</scope>
    <source>
        <strain evidence="8 9">PY_sf001</strain>
    </source>
</reference>
<dbReference type="PROSITE" id="PS51393">
    <property type="entry name" value="LIPOXYGENASE_3"/>
    <property type="match status" value="1"/>
</dbReference>
<evidence type="ECO:0000256" key="2">
    <source>
        <dbReference type="ARBA" id="ARBA00022964"/>
    </source>
</evidence>
<dbReference type="OrthoDB" id="407298at2759"/>
<keyword evidence="3" id="KW-0560">Oxidoreductase</keyword>
<dbReference type="SUPFAM" id="SSF48484">
    <property type="entry name" value="Lipoxigenase"/>
    <property type="match status" value="1"/>
</dbReference>
<dbReference type="PROSITE" id="PS00081">
    <property type="entry name" value="LIPOXYGENASE_2"/>
    <property type="match status" value="1"/>
</dbReference>
<feature type="domain" description="PLAT" evidence="6">
    <location>
        <begin position="1"/>
        <end position="110"/>
    </location>
</feature>
<evidence type="ECO:0000259" key="7">
    <source>
        <dbReference type="PROSITE" id="PS51393"/>
    </source>
</evidence>
<evidence type="ECO:0000256" key="3">
    <source>
        <dbReference type="ARBA" id="ARBA00023002"/>
    </source>
</evidence>